<keyword evidence="3" id="KW-1185">Reference proteome</keyword>
<evidence type="ECO:0000256" key="1">
    <source>
        <dbReference type="SAM" id="Phobius"/>
    </source>
</evidence>
<accession>A0A5M9HDV3</accession>
<feature type="transmembrane region" description="Helical" evidence="1">
    <location>
        <begin position="200"/>
        <end position="217"/>
    </location>
</feature>
<feature type="transmembrane region" description="Helical" evidence="1">
    <location>
        <begin position="21"/>
        <end position="40"/>
    </location>
</feature>
<feature type="transmembrane region" description="Helical" evidence="1">
    <location>
        <begin position="140"/>
        <end position="165"/>
    </location>
</feature>
<keyword evidence="1" id="KW-0472">Membrane</keyword>
<dbReference type="AlphaFoldDB" id="A0A5M9HDV3"/>
<evidence type="ECO:0000313" key="3">
    <source>
        <dbReference type="Proteomes" id="UP000322918"/>
    </source>
</evidence>
<name>A0A5M9HDV3_9SPHI</name>
<feature type="transmembrane region" description="Helical" evidence="1">
    <location>
        <begin position="87"/>
        <end position="105"/>
    </location>
</feature>
<feature type="transmembrane region" description="Helical" evidence="1">
    <location>
        <begin position="313"/>
        <end position="333"/>
    </location>
</feature>
<feature type="transmembrane region" description="Helical" evidence="1">
    <location>
        <begin position="262"/>
        <end position="282"/>
    </location>
</feature>
<feature type="transmembrane region" description="Helical" evidence="1">
    <location>
        <begin position="379"/>
        <end position="398"/>
    </location>
</feature>
<proteinExistence type="predicted"/>
<sequence length="427" mass="48167">MKRISAYPLASISIGKVSTGKVSTDTMIASCILLTIFFISDDTVTFGTNRNQAFIVFRYIVYVILSIFLFALLNCRRRVVLYSRKELISIGLLLSSFLTTVVINIDFRPGYLLQLLTVLFAMLIVKYLEFGRFITYYSLIIYFLSVISLIVFVISLISPGLLMVFPTTVNFGGTEFINLFLCSVFKETTVFRNTSIFREPGVYTIYLLFGLIIEFFLKERPDRKRLTACSAALITTFSTSGIFVFAVVAMGFMFKENKMRNYISILVFLSLVAGVLILVPGISNQFFSKLSPDSSDYFSTIARLSSFIIPLEIFVNNPLAGVGLTNFVTLYSVYSMKLFNIYIDPASASTNTIVNTFAIFGLFYGALLMYSMLQLSRRIGRATGLNVIVLIAFLMILSSQDLRYSLFMNVLFMYGLLNRSVWRSSSL</sequence>
<protein>
    <recommendedName>
        <fullName evidence="4">O-antigen ligase family protein</fullName>
    </recommendedName>
</protein>
<evidence type="ECO:0000313" key="2">
    <source>
        <dbReference type="EMBL" id="KAA8484659.1"/>
    </source>
</evidence>
<reference evidence="2 3" key="1">
    <citation type="submission" date="2019-09" db="EMBL/GenBank/DDBJ databases">
        <title>Pararcticibacter amylolyticus gen. nov., sp. nov., isolated from a rottenly hemp rope, and reclassification of Pedobacter tournemirensis as Pararcticibacter tournemirensis comb. nov.</title>
        <authorList>
            <person name="Cai Y."/>
        </authorList>
    </citation>
    <scope>NUCLEOTIDE SEQUENCE [LARGE SCALE GENOMIC DNA]</scope>
    <source>
        <strain evidence="2 3">TF5-37.2-LB10</strain>
    </source>
</reference>
<feature type="transmembrane region" description="Helical" evidence="1">
    <location>
        <begin position="52"/>
        <end position="75"/>
    </location>
</feature>
<comment type="caution">
    <text evidence="2">The sequence shown here is derived from an EMBL/GenBank/DDBJ whole genome shotgun (WGS) entry which is preliminary data.</text>
</comment>
<feature type="transmembrane region" description="Helical" evidence="1">
    <location>
        <begin position="353"/>
        <end position="372"/>
    </location>
</feature>
<dbReference type="Proteomes" id="UP000322918">
    <property type="component" value="Unassembled WGS sequence"/>
</dbReference>
<keyword evidence="1" id="KW-0812">Transmembrane</keyword>
<dbReference type="RefSeq" id="WP_141816894.1">
    <property type="nucleotide sequence ID" value="NZ_VFPL01000002.1"/>
</dbReference>
<evidence type="ECO:0008006" key="4">
    <source>
        <dbReference type="Google" id="ProtNLM"/>
    </source>
</evidence>
<feature type="transmembrane region" description="Helical" evidence="1">
    <location>
        <begin position="111"/>
        <end position="128"/>
    </location>
</feature>
<feature type="transmembrane region" description="Helical" evidence="1">
    <location>
        <begin position="229"/>
        <end position="250"/>
    </location>
</feature>
<keyword evidence="1" id="KW-1133">Transmembrane helix</keyword>
<dbReference type="EMBL" id="VWNE01000007">
    <property type="protein sequence ID" value="KAA8484659.1"/>
    <property type="molecule type" value="Genomic_DNA"/>
</dbReference>
<gene>
    <name evidence="2" type="ORF">F1649_05655</name>
</gene>
<organism evidence="2 3">
    <name type="scientific">Arcticibacter tournemirensis</name>
    <dbReference type="NCBI Taxonomy" id="699437"/>
    <lineage>
        <taxon>Bacteria</taxon>
        <taxon>Pseudomonadati</taxon>
        <taxon>Bacteroidota</taxon>
        <taxon>Sphingobacteriia</taxon>
        <taxon>Sphingobacteriales</taxon>
        <taxon>Sphingobacteriaceae</taxon>
        <taxon>Arcticibacter</taxon>
    </lineage>
</organism>